<evidence type="ECO:0000256" key="7">
    <source>
        <dbReference type="ARBA" id="ARBA00022777"/>
    </source>
</evidence>
<feature type="binding site" evidence="13">
    <location>
        <position position="230"/>
    </location>
    <ligand>
        <name>ATP</name>
        <dbReference type="ChEBI" id="CHEBI:30616"/>
    </ligand>
</feature>
<comment type="caution">
    <text evidence="17">The sequence shown here is derived from an EMBL/GenBank/DDBJ whole genome shotgun (WGS) entry which is preliminary data.</text>
</comment>
<dbReference type="Gene3D" id="1.10.510.10">
    <property type="entry name" value="Transferase(Phosphotransferase) domain 1"/>
    <property type="match status" value="1"/>
</dbReference>
<dbReference type="FunFam" id="1.10.510.10:FF:000355">
    <property type="entry name" value="Integrin-linked protein kinase family"/>
    <property type="match status" value="1"/>
</dbReference>
<dbReference type="InterPro" id="IPR011009">
    <property type="entry name" value="Kinase-like_dom_sf"/>
</dbReference>
<evidence type="ECO:0000256" key="12">
    <source>
        <dbReference type="PROSITE-ProRule" id="PRU00023"/>
    </source>
</evidence>
<name>A0A835D4C2_TETSI</name>
<dbReference type="EMBL" id="JABCRI010000018">
    <property type="protein sequence ID" value="KAF8390168.1"/>
    <property type="molecule type" value="Genomic_DNA"/>
</dbReference>
<organism evidence="17 18">
    <name type="scientific">Tetracentron sinense</name>
    <name type="common">Spur-leaf</name>
    <dbReference type="NCBI Taxonomy" id="13715"/>
    <lineage>
        <taxon>Eukaryota</taxon>
        <taxon>Viridiplantae</taxon>
        <taxon>Streptophyta</taxon>
        <taxon>Embryophyta</taxon>
        <taxon>Tracheophyta</taxon>
        <taxon>Spermatophyta</taxon>
        <taxon>Magnoliopsida</taxon>
        <taxon>Trochodendrales</taxon>
        <taxon>Trochodendraceae</taxon>
        <taxon>Tetracentron</taxon>
    </lineage>
</organism>
<evidence type="ECO:0000256" key="15">
    <source>
        <dbReference type="SAM" id="MobiDB-lite"/>
    </source>
</evidence>
<dbReference type="Pfam" id="PF12796">
    <property type="entry name" value="Ank_2"/>
    <property type="match status" value="1"/>
</dbReference>
<dbReference type="PROSITE" id="PS50088">
    <property type="entry name" value="ANK_REPEAT"/>
    <property type="match status" value="1"/>
</dbReference>
<dbReference type="PRINTS" id="PR00109">
    <property type="entry name" value="TYRKINASE"/>
</dbReference>
<dbReference type="AlphaFoldDB" id="A0A835D4C2"/>
<dbReference type="FunFam" id="3.30.200.20:FF:000180">
    <property type="entry name" value="serine/threonine-protein kinase STY46-like"/>
    <property type="match status" value="1"/>
</dbReference>
<dbReference type="InterPro" id="IPR000719">
    <property type="entry name" value="Prot_kinase_dom"/>
</dbReference>
<dbReference type="SMART" id="SM00248">
    <property type="entry name" value="ANK"/>
    <property type="match status" value="1"/>
</dbReference>
<dbReference type="InterPro" id="IPR036770">
    <property type="entry name" value="Ankyrin_rpt-contain_sf"/>
</dbReference>
<dbReference type="PROSITE" id="PS50297">
    <property type="entry name" value="ANK_REP_REGION"/>
    <property type="match status" value="1"/>
</dbReference>
<evidence type="ECO:0000256" key="9">
    <source>
        <dbReference type="ARBA" id="ARBA00023043"/>
    </source>
</evidence>
<feature type="compositionally biased region" description="Low complexity" evidence="15">
    <location>
        <begin position="1"/>
        <end position="29"/>
    </location>
</feature>
<keyword evidence="18" id="KW-1185">Reference proteome</keyword>
<feature type="repeat" description="ANK" evidence="12">
    <location>
        <begin position="73"/>
        <end position="105"/>
    </location>
</feature>
<reference evidence="17 18" key="1">
    <citation type="submission" date="2020-04" db="EMBL/GenBank/DDBJ databases">
        <title>Plant Genome Project.</title>
        <authorList>
            <person name="Zhang R.-G."/>
        </authorList>
    </citation>
    <scope>NUCLEOTIDE SEQUENCE [LARGE SCALE GENOMIC DNA]</scope>
    <source>
        <strain evidence="17">YNK0</strain>
        <tissue evidence="17">Leaf</tissue>
    </source>
</reference>
<feature type="domain" description="Protein kinase" evidence="16">
    <location>
        <begin position="203"/>
        <end position="475"/>
    </location>
</feature>
<keyword evidence="5" id="KW-0677">Repeat</keyword>
<evidence type="ECO:0000256" key="2">
    <source>
        <dbReference type="ARBA" id="ARBA00012513"/>
    </source>
</evidence>
<dbReference type="SUPFAM" id="SSF48403">
    <property type="entry name" value="Ankyrin repeat"/>
    <property type="match status" value="1"/>
</dbReference>
<feature type="region of interest" description="Disordered" evidence="15">
    <location>
        <begin position="1"/>
        <end position="34"/>
    </location>
</feature>
<keyword evidence="7" id="KW-0418">Kinase</keyword>
<dbReference type="Gene3D" id="3.30.200.20">
    <property type="entry name" value="Phosphorylase Kinase, domain 1"/>
    <property type="match status" value="1"/>
</dbReference>
<evidence type="ECO:0000313" key="18">
    <source>
        <dbReference type="Proteomes" id="UP000655225"/>
    </source>
</evidence>
<evidence type="ECO:0000256" key="14">
    <source>
        <dbReference type="RuleBase" id="RU000304"/>
    </source>
</evidence>
<dbReference type="PANTHER" id="PTHR44329">
    <property type="entry name" value="SERINE/THREONINE-PROTEIN KINASE TNNI3K-RELATED"/>
    <property type="match status" value="1"/>
</dbReference>
<comment type="catalytic activity">
    <reaction evidence="10">
        <text>L-threonyl-[protein] + ATP = O-phospho-L-threonyl-[protein] + ADP + H(+)</text>
        <dbReference type="Rhea" id="RHEA:46608"/>
        <dbReference type="Rhea" id="RHEA-COMP:11060"/>
        <dbReference type="Rhea" id="RHEA-COMP:11605"/>
        <dbReference type="ChEBI" id="CHEBI:15378"/>
        <dbReference type="ChEBI" id="CHEBI:30013"/>
        <dbReference type="ChEBI" id="CHEBI:30616"/>
        <dbReference type="ChEBI" id="CHEBI:61977"/>
        <dbReference type="ChEBI" id="CHEBI:456216"/>
        <dbReference type="EC" id="2.7.11.1"/>
    </reaction>
</comment>
<dbReference type="OMA" id="SDHHWSL"/>
<dbReference type="InterPro" id="IPR051681">
    <property type="entry name" value="Ser/Thr_Kinases-Pseudokinases"/>
</dbReference>
<dbReference type="SMART" id="SM00220">
    <property type="entry name" value="S_TKc"/>
    <property type="match status" value="1"/>
</dbReference>
<dbReference type="OrthoDB" id="4062651at2759"/>
<dbReference type="GO" id="GO:0005737">
    <property type="term" value="C:cytoplasm"/>
    <property type="evidence" value="ECO:0007669"/>
    <property type="project" value="UniProtKB-ARBA"/>
</dbReference>
<gene>
    <name evidence="17" type="ORF">HHK36_024690</name>
</gene>
<evidence type="ECO:0000313" key="17">
    <source>
        <dbReference type="EMBL" id="KAF8390168.1"/>
    </source>
</evidence>
<evidence type="ECO:0000256" key="6">
    <source>
        <dbReference type="ARBA" id="ARBA00022741"/>
    </source>
</evidence>
<evidence type="ECO:0000256" key="11">
    <source>
        <dbReference type="ARBA" id="ARBA00048679"/>
    </source>
</evidence>
<dbReference type="SUPFAM" id="SSF56112">
    <property type="entry name" value="Protein kinase-like (PK-like)"/>
    <property type="match status" value="1"/>
</dbReference>
<evidence type="ECO:0000259" key="16">
    <source>
        <dbReference type="PROSITE" id="PS50011"/>
    </source>
</evidence>
<comment type="catalytic activity">
    <reaction evidence="11">
        <text>L-seryl-[protein] + ATP = O-phospho-L-seryl-[protein] + ADP + H(+)</text>
        <dbReference type="Rhea" id="RHEA:17989"/>
        <dbReference type="Rhea" id="RHEA-COMP:9863"/>
        <dbReference type="Rhea" id="RHEA-COMP:11604"/>
        <dbReference type="ChEBI" id="CHEBI:15378"/>
        <dbReference type="ChEBI" id="CHEBI:29999"/>
        <dbReference type="ChEBI" id="CHEBI:30616"/>
        <dbReference type="ChEBI" id="CHEBI:83421"/>
        <dbReference type="ChEBI" id="CHEBI:456216"/>
        <dbReference type="EC" id="2.7.11.1"/>
    </reaction>
</comment>
<dbReference type="PANTHER" id="PTHR44329:SF289">
    <property type="entry name" value="SERINE_THREONINE-PROTEIN KINASE VIK"/>
    <property type="match status" value="1"/>
</dbReference>
<dbReference type="InterPro" id="IPR008271">
    <property type="entry name" value="Ser/Thr_kinase_AS"/>
</dbReference>
<evidence type="ECO:0000256" key="13">
    <source>
        <dbReference type="PROSITE-ProRule" id="PRU10141"/>
    </source>
</evidence>
<dbReference type="Pfam" id="PF07714">
    <property type="entry name" value="PK_Tyr_Ser-Thr"/>
    <property type="match status" value="1"/>
</dbReference>
<dbReference type="InterPro" id="IPR002110">
    <property type="entry name" value="Ankyrin_rpt"/>
</dbReference>
<dbReference type="InterPro" id="IPR001245">
    <property type="entry name" value="Ser-Thr/Tyr_kinase_cat_dom"/>
</dbReference>
<keyword evidence="3 14" id="KW-0723">Serine/threonine-protein kinase</keyword>
<keyword evidence="8 13" id="KW-0067">ATP-binding</keyword>
<comment type="similarity">
    <text evidence="1">Belongs to the protein kinase superfamily. TKL Ser/Thr protein kinase family.</text>
</comment>
<dbReference type="InterPro" id="IPR017441">
    <property type="entry name" value="Protein_kinase_ATP_BS"/>
</dbReference>
<sequence length="479" mass="53616">MTDKGGSSESSGSGSSLSPATIKGETTAAGKKKEKAKVSRTSLILWHAHQNDAAAVRKLLEEEQPLVHARDYDNRTPLHVASLHGWIDVAKCLIEFGADVNAQDRWKNTYTALNGNFMGYVKSRVSVGEAGMAILGHEGWSLGIVCKPLADAEGAKKHGMIELLRLYGGLSYGQNGSHFESKPVPPPLPKKCDWEIDPSELDFSNSSIIGKGSFGEILRACWRGTPVAVKRILPSLSDDRLVIQDFRHEVNLLVKLRHPNIVQFLGAVTEKKPLMLITEYLRGGDLHQYLKEKGSLNPSTAINFALDIARGMAYLHNEPNVIIHRDLKPRNVLLVNNNADHLKVGDFGLSKLIKVQNSHDVYKMTGETGSYRYMAPEVFKHRKYDKKVDVFSFAMILYEMLEGDPPLANYEPYEAAKFVAEGQRPIFRAKGYILELKELTSQCWDADMNKRPSFLEILKRLEKIKENLPSDHHWSIFNA</sequence>
<evidence type="ECO:0000256" key="5">
    <source>
        <dbReference type="ARBA" id="ARBA00022737"/>
    </source>
</evidence>
<evidence type="ECO:0000256" key="10">
    <source>
        <dbReference type="ARBA" id="ARBA00047899"/>
    </source>
</evidence>
<dbReference type="PROSITE" id="PS00108">
    <property type="entry name" value="PROTEIN_KINASE_ST"/>
    <property type="match status" value="1"/>
</dbReference>
<evidence type="ECO:0000256" key="3">
    <source>
        <dbReference type="ARBA" id="ARBA00022527"/>
    </source>
</evidence>
<keyword evidence="9 12" id="KW-0040">ANK repeat</keyword>
<dbReference type="GO" id="GO:0004674">
    <property type="term" value="F:protein serine/threonine kinase activity"/>
    <property type="evidence" value="ECO:0007669"/>
    <property type="project" value="UniProtKB-KW"/>
</dbReference>
<accession>A0A835D4C2</accession>
<protein>
    <recommendedName>
        <fullName evidence="2">non-specific serine/threonine protein kinase</fullName>
        <ecNumber evidence="2">2.7.11.1</ecNumber>
    </recommendedName>
</protein>
<evidence type="ECO:0000256" key="8">
    <source>
        <dbReference type="ARBA" id="ARBA00022840"/>
    </source>
</evidence>
<dbReference type="Gene3D" id="1.25.40.20">
    <property type="entry name" value="Ankyrin repeat-containing domain"/>
    <property type="match status" value="1"/>
</dbReference>
<keyword evidence="6 13" id="KW-0547">Nucleotide-binding</keyword>
<evidence type="ECO:0000256" key="4">
    <source>
        <dbReference type="ARBA" id="ARBA00022679"/>
    </source>
</evidence>
<evidence type="ECO:0000256" key="1">
    <source>
        <dbReference type="ARBA" id="ARBA00005843"/>
    </source>
</evidence>
<dbReference type="EC" id="2.7.11.1" evidence="2"/>
<proteinExistence type="inferred from homology"/>
<dbReference type="PROSITE" id="PS50011">
    <property type="entry name" value="PROTEIN_KINASE_DOM"/>
    <property type="match status" value="1"/>
</dbReference>
<dbReference type="CDD" id="cd13999">
    <property type="entry name" value="STKc_MAP3K-like"/>
    <property type="match status" value="1"/>
</dbReference>
<dbReference type="Proteomes" id="UP000655225">
    <property type="component" value="Unassembled WGS sequence"/>
</dbReference>
<dbReference type="PROSITE" id="PS00107">
    <property type="entry name" value="PROTEIN_KINASE_ATP"/>
    <property type="match status" value="1"/>
</dbReference>
<dbReference type="PIRSF" id="PIRSF000654">
    <property type="entry name" value="Integrin-linked_kinase"/>
    <property type="match status" value="1"/>
</dbReference>
<dbReference type="GO" id="GO:0005524">
    <property type="term" value="F:ATP binding"/>
    <property type="evidence" value="ECO:0007669"/>
    <property type="project" value="UniProtKB-UniRule"/>
</dbReference>
<keyword evidence="4" id="KW-0808">Transferase</keyword>